<evidence type="ECO:0000313" key="9">
    <source>
        <dbReference type="EMBL" id="VGO17887.1"/>
    </source>
</evidence>
<dbReference type="PANTHER" id="PTHR36838">
    <property type="entry name" value="AUXIN EFFLUX CARRIER FAMILY PROTEIN"/>
    <property type="match status" value="1"/>
</dbReference>
<accession>A0A6C2UEC5</accession>
<gene>
    <name evidence="9" type="ORF">PDESU_06489</name>
</gene>
<keyword evidence="4" id="KW-1003">Cell membrane</keyword>
<comment type="subcellular location">
    <subcellularLocation>
        <location evidence="1">Cell membrane</location>
        <topology evidence="1">Multi-pass membrane protein</topology>
    </subcellularLocation>
</comment>
<feature type="transmembrane region" description="Helical" evidence="8">
    <location>
        <begin position="169"/>
        <end position="188"/>
    </location>
</feature>
<dbReference type="InterPro" id="IPR004776">
    <property type="entry name" value="Mem_transp_PIN-like"/>
</dbReference>
<feature type="transmembrane region" description="Helical" evidence="8">
    <location>
        <begin position="307"/>
        <end position="327"/>
    </location>
</feature>
<feature type="transmembrane region" description="Helical" evidence="8">
    <location>
        <begin position="274"/>
        <end position="295"/>
    </location>
</feature>
<dbReference type="GO" id="GO:0005886">
    <property type="term" value="C:plasma membrane"/>
    <property type="evidence" value="ECO:0007669"/>
    <property type="project" value="UniProtKB-SubCell"/>
</dbReference>
<evidence type="ECO:0000313" key="10">
    <source>
        <dbReference type="Proteomes" id="UP000366872"/>
    </source>
</evidence>
<organism evidence="9 10">
    <name type="scientific">Pontiella desulfatans</name>
    <dbReference type="NCBI Taxonomy" id="2750659"/>
    <lineage>
        <taxon>Bacteria</taxon>
        <taxon>Pseudomonadati</taxon>
        <taxon>Kiritimatiellota</taxon>
        <taxon>Kiritimatiellia</taxon>
        <taxon>Kiritimatiellales</taxon>
        <taxon>Pontiellaceae</taxon>
        <taxon>Pontiella</taxon>
    </lineage>
</organism>
<evidence type="ECO:0000256" key="7">
    <source>
        <dbReference type="ARBA" id="ARBA00023136"/>
    </source>
</evidence>
<name>A0A6C2UEC5_PONDE</name>
<sequence length="331" mass="35229">MDFSRVMDVLVICVPVFAVLGLGKLLGIKGRIKEDHCQFINWLVYTFSLPSLIFNEVARQRFDSFLDPAVVLMPLIGLALVAMLTMAVAKVSGYKGGFAAAFVFGTFWANATYIGLPLCQNAFGSSGLAKAAIYNGFVLPFFILTGYLLIGFYGAGTGDQKIGARLKKAFLNPILLSAVAGIAVALVAEQFRNTDGSLNLPLPVVASATLFGSFLKMIGAMGLPLALLSIGASLRWEQTRTHLGALAWTVGCKLVVLPLVTLLLIRFLCPDTSPVAMGVTVILAGTPSAVAMYVISCQMGVERGFVSSMLVLSTALSVFTIPVWVYVVKGL</sequence>
<feature type="transmembrane region" description="Helical" evidence="8">
    <location>
        <begin position="136"/>
        <end position="157"/>
    </location>
</feature>
<evidence type="ECO:0000256" key="3">
    <source>
        <dbReference type="ARBA" id="ARBA00022448"/>
    </source>
</evidence>
<dbReference type="EMBL" id="CAAHFG010000005">
    <property type="protein sequence ID" value="VGO17887.1"/>
    <property type="molecule type" value="Genomic_DNA"/>
</dbReference>
<comment type="similarity">
    <text evidence="2">Belongs to the auxin efflux carrier (TC 2.A.69) family.</text>
</comment>
<dbReference type="InterPro" id="IPR038770">
    <property type="entry name" value="Na+/solute_symporter_sf"/>
</dbReference>
<evidence type="ECO:0000256" key="4">
    <source>
        <dbReference type="ARBA" id="ARBA00022475"/>
    </source>
</evidence>
<dbReference type="GO" id="GO:0055085">
    <property type="term" value="P:transmembrane transport"/>
    <property type="evidence" value="ECO:0007669"/>
    <property type="project" value="InterPro"/>
</dbReference>
<feature type="transmembrane region" description="Helical" evidence="8">
    <location>
        <begin position="246"/>
        <end position="268"/>
    </location>
</feature>
<feature type="transmembrane region" description="Helical" evidence="8">
    <location>
        <begin position="208"/>
        <end position="234"/>
    </location>
</feature>
<evidence type="ECO:0000256" key="1">
    <source>
        <dbReference type="ARBA" id="ARBA00004651"/>
    </source>
</evidence>
<dbReference type="AlphaFoldDB" id="A0A6C2UEC5"/>
<keyword evidence="5 8" id="KW-0812">Transmembrane</keyword>
<reference evidence="9 10" key="1">
    <citation type="submission" date="2019-04" db="EMBL/GenBank/DDBJ databases">
        <authorList>
            <person name="Van Vliet M D."/>
        </authorList>
    </citation>
    <scope>NUCLEOTIDE SEQUENCE [LARGE SCALE GENOMIC DNA]</scope>
    <source>
        <strain evidence="9 10">F1</strain>
    </source>
</reference>
<protein>
    <recommendedName>
        <fullName evidence="11">Transporter YfdV</fullName>
    </recommendedName>
</protein>
<keyword evidence="6 8" id="KW-1133">Transmembrane helix</keyword>
<dbReference type="Proteomes" id="UP000366872">
    <property type="component" value="Unassembled WGS sequence"/>
</dbReference>
<keyword evidence="3" id="KW-0813">Transport</keyword>
<feature type="transmembrane region" description="Helical" evidence="8">
    <location>
        <begin position="70"/>
        <end position="89"/>
    </location>
</feature>
<evidence type="ECO:0008006" key="11">
    <source>
        <dbReference type="Google" id="ProtNLM"/>
    </source>
</evidence>
<evidence type="ECO:0000256" key="8">
    <source>
        <dbReference type="SAM" id="Phobius"/>
    </source>
</evidence>
<feature type="transmembrane region" description="Helical" evidence="8">
    <location>
        <begin position="6"/>
        <end position="27"/>
    </location>
</feature>
<keyword evidence="7 8" id="KW-0472">Membrane</keyword>
<evidence type="ECO:0000256" key="2">
    <source>
        <dbReference type="ARBA" id="ARBA00010145"/>
    </source>
</evidence>
<feature type="transmembrane region" description="Helical" evidence="8">
    <location>
        <begin position="96"/>
        <end position="116"/>
    </location>
</feature>
<keyword evidence="10" id="KW-1185">Reference proteome</keyword>
<feature type="transmembrane region" description="Helical" evidence="8">
    <location>
        <begin position="39"/>
        <end position="58"/>
    </location>
</feature>
<evidence type="ECO:0000256" key="5">
    <source>
        <dbReference type="ARBA" id="ARBA00022692"/>
    </source>
</evidence>
<dbReference type="Pfam" id="PF03547">
    <property type="entry name" value="Mem_trans"/>
    <property type="match status" value="1"/>
</dbReference>
<evidence type="ECO:0000256" key="6">
    <source>
        <dbReference type="ARBA" id="ARBA00022989"/>
    </source>
</evidence>
<dbReference type="PANTHER" id="PTHR36838:SF3">
    <property type="entry name" value="TRANSPORTER AUXIN EFFLUX CARRIER EC FAMILY"/>
    <property type="match status" value="1"/>
</dbReference>
<proteinExistence type="inferred from homology"/>
<dbReference type="Gene3D" id="1.20.1530.20">
    <property type="match status" value="1"/>
</dbReference>